<protein>
    <submittedName>
        <fullName evidence="2">Uncharacterized protein</fullName>
    </submittedName>
</protein>
<evidence type="ECO:0000256" key="1">
    <source>
        <dbReference type="SAM" id="MobiDB-lite"/>
    </source>
</evidence>
<dbReference type="Proteomes" id="UP001500016">
    <property type="component" value="Unassembled WGS sequence"/>
</dbReference>
<evidence type="ECO:0000313" key="3">
    <source>
        <dbReference type="Proteomes" id="UP001500016"/>
    </source>
</evidence>
<evidence type="ECO:0000313" key="2">
    <source>
        <dbReference type="EMBL" id="GAA2075312.1"/>
    </source>
</evidence>
<dbReference type="RefSeq" id="WP_344528012.1">
    <property type="nucleotide sequence ID" value="NZ_BAAAPE010000007.1"/>
</dbReference>
<dbReference type="EMBL" id="BAAAPE010000007">
    <property type="protein sequence ID" value="GAA2075312.1"/>
    <property type="molecule type" value="Genomic_DNA"/>
</dbReference>
<accession>A0ABN2VYG5</accession>
<feature type="region of interest" description="Disordered" evidence="1">
    <location>
        <begin position="191"/>
        <end position="215"/>
    </location>
</feature>
<feature type="compositionally biased region" description="Basic and acidic residues" evidence="1">
    <location>
        <begin position="191"/>
        <end position="207"/>
    </location>
</feature>
<feature type="region of interest" description="Disordered" evidence="1">
    <location>
        <begin position="358"/>
        <end position="383"/>
    </location>
</feature>
<organism evidence="2 3">
    <name type="scientific">Streptomyces albiaxialis</name>
    <dbReference type="NCBI Taxonomy" id="329523"/>
    <lineage>
        <taxon>Bacteria</taxon>
        <taxon>Bacillati</taxon>
        <taxon>Actinomycetota</taxon>
        <taxon>Actinomycetes</taxon>
        <taxon>Kitasatosporales</taxon>
        <taxon>Streptomycetaceae</taxon>
        <taxon>Streptomyces</taxon>
    </lineage>
</organism>
<sequence length="434" mass="46614">MPLPQRIRALKRPQRLLLAASSALVVLVVAGVTLGVPWGDEAEGTACGPAPRSARTLAKDPARAAAALDPGEEGTRTGPLEKLLRTEGAPLCENARGTRAAGRALLAAATGRTADEQDARARPHGERSARVVHGAVHVLGEAIRSGESSDGDSEATGDTGFPAALAPYVAQALAAYIGDVQRDLAFGGPHDWKRPAASTEEARHEDGSGNWADPFPHPREYHAVFGGTGSLSAPELKAVLNRLTVSPRAYAILYDAGRARLAAYLERLHDDAGEPEDRPRTAQERREAARLRAIREKKGVEEYRDRQAGTRLELGAIARFTATLARARTDQVEDGAVPDLAAYDRAVLRHSKGLYRASGARVDGTPPPQGTLAQRRPDAPAGKGKRAAERLMDGRVQLFATYDAWARDRDVPRGTADRLRTEIDTRYGLTLRYP</sequence>
<reference evidence="2 3" key="1">
    <citation type="journal article" date="2019" name="Int. J. Syst. Evol. Microbiol.">
        <title>The Global Catalogue of Microorganisms (GCM) 10K type strain sequencing project: providing services to taxonomists for standard genome sequencing and annotation.</title>
        <authorList>
            <consortium name="The Broad Institute Genomics Platform"/>
            <consortium name="The Broad Institute Genome Sequencing Center for Infectious Disease"/>
            <person name="Wu L."/>
            <person name="Ma J."/>
        </authorList>
    </citation>
    <scope>NUCLEOTIDE SEQUENCE [LARGE SCALE GENOMIC DNA]</scope>
    <source>
        <strain evidence="2 3">JCM 15478</strain>
    </source>
</reference>
<keyword evidence="3" id="KW-1185">Reference proteome</keyword>
<name>A0ABN2VYG5_9ACTN</name>
<proteinExistence type="predicted"/>
<comment type="caution">
    <text evidence="2">The sequence shown here is derived from an EMBL/GenBank/DDBJ whole genome shotgun (WGS) entry which is preliminary data.</text>
</comment>
<gene>
    <name evidence="2" type="ORF">GCM10009801_29900</name>
</gene>